<gene>
    <name evidence="1" type="ORF">LCGC14_0718190</name>
</gene>
<dbReference type="AlphaFoldDB" id="A0A0F9QYA1"/>
<sequence length="45" mass="5124">MWHGRAAERLNMAQAINLGIGWAMAADKPAFKRLLREEEEQAEGR</sequence>
<evidence type="ECO:0000313" key="1">
    <source>
        <dbReference type="EMBL" id="KKN41952.1"/>
    </source>
</evidence>
<reference evidence="1" key="1">
    <citation type="journal article" date="2015" name="Nature">
        <title>Complex archaea that bridge the gap between prokaryotes and eukaryotes.</title>
        <authorList>
            <person name="Spang A."/>
            <person name="Saw J.H."/>
            <person name="Jorgensen S.L."/>
            <person name="Zaremba-Niedzwiedzka K."/>
            <person name="Martijn J."/>
            <person name="Lind A.E."/>
            <person name="van Eijk R."/>
            <person name="Schleper C."/>
            <person name="Guy L."/>
            <person name="Ettema T.J."/>
        </authorList>
    </citation>
    <scope>NUCLEOTIDE SEQUENCE</scope>
</reference>
<name>A0A0F9QYA1_9ZZZZ</name>
<protein>
    <submittedName>
        <fullName evidence="1">Uncharacterized protein</fullName>
    </submittedName>
</protein>
<organism evidence="1">
    <name type="scientific">marine sediment metagenome</name>
    <dbReference type="NCBI Taxonomy" id="412755"/>
    <lineage>
        <taxon>unclassified sequences</taxon>
        <taxon>metagenomes</taxon>
        <taxon>ecological metagenomes</taxon>
    </lineage>
</organism>
<dbReference type="EMBL" id="LAZR01001614">
    <property type="protein sequence ID" value="KKN41952.1"/>
    <property type="molecule type" value="Genomic_DNA"/>
</dbReference>
<accession>A0A0F9QYA1</accession>
<comment type="caution">
    <text evidence="1">The sequence shown here is derived from an EMBL/GenBank/DDBJ whole genome shotgun (WGS) entry which is preliminary data.</text>
</comment>
<proteinExistence type="predicted"/>